<protein>
    <submittedName>
        <fullName evidence="2">Uncharacterized protein</fullName>
    </submittedName>
</protein>
<dbReference type="Proteomes" id="UP000078576">
    <property type="component" value="Unassembled WGS sequence"/>
</dbReference>
<evidence type="ECO:0000313" key="2">
    <source>
        <dbReference type="EMBL" id="KUI54012.1"/>
    </source>
</evidence>
<evidence type="ECO:0000313" key="3">
    <source>
        <dbReference type="Proteomes" id="UP000078576"/>
    </source>
</evidence>
<accession>A0A194UQP0</accession>
<evidence type="ECO:0000256" key="1">
    <source>
        <dbReference type="SAM" id="MobiDB-lite"/>
    </source>
</evidence>
<feature type="region of interest" description="Disordered" evidence="1">
    <location>
        <begin position="150"/>
        <end position="172"/>
    </location>
</feature>
<dbReference type="AlphaFoldDB" id="A0A194UQP0"/>
<gene>
    <name evidence="2" type="ORF">VP1G_10608</name>
</gene>
<sequence length="172" mass="17608">MGAPRMPQWMSCGEGVPVGATGPTVPVAGADDGTVKLLTDAVLMGVTVGAMTRDVGRDRVEEIWISVVGRLRLGNDGIGSVENVGSGSGENVTGGRTGGMGGVCWLPLPGDANEIGSPVGMTMEGRVKLRLGRMETLGSEMLGSVRREVGKGGRVGSTGSVEFVTEAKPPRE</sequence>
<keyword evidence="3" id="KW-1185">Reference proteome</keyword>
<dbReference type="EMBL" id="KN714671">
    <property type="protein sequence ID" value="KUI54012.1"/>
    <property type="molecule type" value="Genomic_DNA"/>
</dbReference>
<proteinExistence type="predicted"/>
<organism evidence="2 3">
    <name type="scientific">Cytospora mali</name>
    <name type="common">Apple Valsa canker fungus</name>
    <name type="synonym">Valsa mali</name>
    <dbReference type="NCBI Taxonomy" id="578113"/>
    <lineage>
        <taxon>Eukaryota</taxon>
        <taxon>Fungi</taxon>
        <taxon>Dikarya</taxon>
        <taxon>Ascomycota</taxon>
        <taxon>Pezizomycotina</taxon>
        <taxon>Sordariomycetes</taxon>
        <taxon>Sordariomycetidae</taxon>
        <taxon>Diaporthales</taxon>
        <taxon>Cytosporaceae</taxon>
        <taxon>Cytospora</taxon>
    </lineage>
</organism>
<reference evidence="3" key="1">
    <citation type="submission" date="2014-12" db="EMBL/GenBank/DDBJ databases">
        <title>Genome Sequence of Valsa Canker Pathogens Uncovers a Specific Adaption of Colonization on Woody Bark.</title>
        <authorList>
            <person name="Yin Z."/>
            <person name="Liu H."/>
            <person name="Gao X."/>
            <person name="Li Z."/>
            <person name="Song N."/>
            <person name="Ke X."/>
            <person name="Dai Q."/>
            <person name="Wu Y."/>
            <person name="Sun Y."/>
            <person name="Xu J.-R."/>
            <person name="Kang Z.K."/>
            <person name="Wang L."/>
            <person name="Huang L."/>
        </authorList>
    </citation>
    <scope>NUCLEOTIDE SEQUENCE [LARGE SCALE GENOMIC DNA]</scope>
    <source>
        <strain evidence="3">SXYL134</strain>
    </source>
</reference>
<name>A0A194UQP0_CYTMA</name>